<feature type="domain" description="Reverse transcriptase zinc-binding" evidence="1">
    <location>
        <begin position="264"/>
        <end position="345"/>
    </location>
</feature>
<name>A0AAW2WUW6_9LAMI</name>
<evidence type="ECO:0000313" key="2">
    <source>
        <dbReference type="EMBL" id="KAL0445479.1"/>
    </source>
</evidence>
<dbReference type="PANTHER" id="PTHR33116:SF84">
    <property type="entry name" value="RNA-DIRECTED DNA POLYMERASE"/>
    <property type="match status" value="1"/>
</dbReference>
<accession>A0AAW2WUW6</accession>
<evidence type="ECO:0000259" key="1">
    <source>
        <dbReference type="Pfam" id="PF13966"/>
    </source>
</evidence>
<gene>
    <name evidence="2" type="ORF">Slati_1675800</name>
</gene>
<dbReference type="Pfam" id="PF13966">
    <property type="entry name" value="zf-RVT"/>
    <property type="match status" value="1"/>
</dbReference>
<reference evidence="2" key="1">
    <citation type="submission" date="2020-06" db="EMBL/GenBank/DDBJ databases">
        <authorList>
            <person name="Li T."/>
            <person name="Hu X."/>
            <person name="Zhang T."/>
            <person name="Song X."/>
            <person name="Zhang H."/>
            <person name="Dai N."/>
            <person name="Sheng W."/>
            <person name="Hou X."/>
            <person name="Wei L."/>
        </authorList>
    </citation>
    <scope>NUCLEOTIDE SEQUENCE</scope>
    <source>
        <strain evidence="2">KEN1</strain>
        <tissue evidence="2">Leaf</tissue>
    </source>
</reference>
<dbReference type="EMBL" id="JACGWN010000006">
    <property type="protein sequence ID" value="KAL0445479.1"/>
    <property type="molecule type" value="Genomic_DNA"/>
</dbReference>
<sequence>MPPLRYLGLPLLASRLTIADCKPLLQKIDERIKGWEGINLSFAGRVQLIQSVLMALNTYWAMAFILPKGVIREVEKRLRTFLWKGHSGGGYAKVAWSHICRPKEEGGLGIRNVLALNRALMSRHLWRVITSDRNSIWVEWVTTIRLRSQSIWTVSDRVGSWSWRKLLRLRPLLLPHIEYRIGNGELFSIWQDPWHPNGILIHHFPRGSSLMDLSTSDRLCKVIHEGQWQWPVTTDIDCLTILHSLPAIHGDTDKIIWLLDGGNFSTAGAYTVFSPPEPKVDWSSLLLGRFKIPRHNFILWLAFLGRLSTMDKPWIGNGTGMCVLCGGNQIESHSHLFFKCPFARECLRAVRRRTRFPWPNREWNMDISWAAVKWRGRHVVNMAYRALLASLVYRLWEERNHRVFQQQCRSFLFARDFSGRGCSSTHY</sequence>
<dbReference type="AlphaFoldDB" id="A0AAW2WUW6"/>
<comment type="caution">
    <text evidence="2">The sequence shown here is derived from an EMBL/GenBank/DDBJ whole genome shotgun (WGS) entry which is preliminary data.</text>
</comment>
<proteinExistence type="predicted"/>
<dbReference type="InterPro" id="IPR026960">
    <property type="entry name" value="RVT-Znf"/>
</dbReference>
<dbReference type="PANTHER" id="PTHR33116">
    <property type="entry name" value="REVERSE TRANSCRIPTASE ZINC-BINDING DOMAIN-CONTAINING PROTEIN-RELATED-RELATED"/>
    <property type="match status" value="1"/>
</dbReference>
<organism evidence="2">
    <name type="scientific">Sesamum latifolium</name>
    <dbReference type="NCBI Taxonomy" id="2727402"/>
    <lineage>
        <taxon>Eukaryota</taxon>
        <taxon>Viridiplantae</taxon>
        <taxon>Streptophyta</taxon>
        <taxon>Embryophyta</taxon>
        <taxon>Tracheophyta</taxon>
        <taxon>Spermatophyta</taxon>
        <taxon>Magnoliopsida</taxon>
        <taxon>eudicotyledons</taxon>
        <taxon>Gunneridae</taxon>
        <taxon>Pentapetalae</taxon>
        <taxon>asterids</taxon>
        <taxon>lamiids</taxon>
        <taxon>Lamiales</taxon>
        <taxon>Pedaliaceae</taxon>
        <taxon>Sesamum</taxon>
    </lineage>
</organism>
<protein>
    <recommendedName>
        <fullName evidence="1">Reverse transcriptase zinc-binding domain-containing protein</fullName>
    </recommendedName>
</protein>
<reference evidence="2" key="2">
    <citation type="journal article" date="2024" name="Plant">
        <title>Genomic evolution and insights into agronomic trait innovations of Sesamum species.</title>
        <authorList>
            <person name="Miao H."/>
            <person name="Wang L."/>
            <person name="Qu L."/>
            <person name="Liu H."/>
            <person name="Sun Y."/>
            <person name="Le M."/>
            <person name="Wang Q."/>
            <person name="Wei S."/>
            <person name="Zheng Y."/>
            <person name="Lin W."/>
            <person name="Duan Y."/>
            <person name="Cao H."/>
            <person name="Xiong S."/>
            <person name="Wang X."/>
            <person name="Wei L."/>
            <person name="Li C."/>
            <person name="Ma Q."/>
            <person name="Ju M."/>
            <person name="Zhao R."/>
            <person name="Li G."/>
            <person name="Mu C."/>
            <person name="Tian Q."/>
            <person name="Mei H."/>
            <person name="Zhang T."/>
            <person name="Gao T."/>
            <person name="Zhang H."/>
        </authorList>
    </citation>
    <scope>NUCLEOTIDE SEQUENCE</scope>
    <source>
        <strain evidence="2">KEN1</strain>
    </source>
</reference>